<dbReference type="HOGENOM" id="CLU_312509_0_0_1"/>
<accession>Q23TZ5</accession>
<reference evidence="4" key="1">
    <citation type="journal article" date="2006" name="PLoS Biol.">
        <title>Macronuclear genome sequence of the ciliate Tetrahymena thermophila, a model eukaryote.</title>
        <authorList>
            <person name="Eisen J.A."/>
            <person name="Coyne R.S."/>
            <person name="Wu M."/>
            <person name="Wu D."/>
            <person name="Thiagarajan M."/>
            <person name="Wortman J.R."/>
            <person name="Badger J.H."/>
            <person name="Ren Q."/>
            <person name="Amedeo P."/>
            <person name="Jones K.M."/>
            <person name="Tallon L.J."/>
            <person name="Delcher A.L."/>
            <person name="Salzberg S.L."/>
            <person name="Silva J.C."/>
            <person name="Haas B.J."/>
            <person name="Majoros W.H."/>
            <person name="Farzad M."/>
            <person name="Carlton J.M."/>
            <person name="Smith R.K. Jr."/>
            <person name="Garg J."/>
            <person name="Pearlman R.E."/>
            <person name="Karrer K.M."/>
            <person name="Sun L."/>
            <person name="Manning G."/>
            <person name="Elde N.C."/>
            <person name="Turkewitz A.P."/>
            <person name="Asai D.J."/>
            <person name="Wilkes D.E."/>
            <person name="Wang Y."/>
            <person name="Cai H."/>
            <person name="Collins K."/>
            <person name="Stewart B.A."/>
            <person name="Lee S.R."/>
            <person name="Wilamowska K."/>
            <person name="Weinberg Z."/>
            <person name="Ruzzo W.L."/>
            <person name="Wloga D."/>
            <person name="Gaertig J."/>
            <person name="Frankel J."/>
            <person name="Tsao C.-C."/>
            <person name="Gorovsky M.A."/>
            <person name="Keeling P.J."/>
            <person name="Waller R.F."/>
            <person name="Patron N.J."/>
            <person name="Cherry J.M."/>
            <person name="Stover N.A."/>
            <person name="Krieger C.J."/>
            <person name="del Toro C."/>
            <person name="Ryder H.F."/>
            <person name="Williamson S.C."/>
            <person name="Barbeau R.A."/>
            <person name="Hamilton E.P."/>
            <person name="Orias E."/>
        </authorList>
    </citation>
    <scope>NUCLEOTIDE SEQUENCE [LARGE SCALE GENOMIC DNA]</scope>
    <source>
        <strain evidence="4">SB210</strain>
    </source>
</reference>
<dbReference type="Proteomes" id="UP000009168">
    <property type="component" value="Unassembled WGS sequence"/>
</dbReference>
<feature type="region of interest" description="Disordered" evidence="2">
    <location>
        <begin position="607"/>
        <end position="626"/>
    </location>
</feature>
<protein>
    <submittedName>
        <fullName evidence="3">Uncharacterized protein</fullName>
    </submittedName>
</protein>
<evidence type="ECO:0000256" key="2">
    <source>
        <dbReference type="SAM" id="MobiDB-lite"/>
    </source>
</evidence>
<feature type="coiled-coil region" evidence="1">
    <location>
        <begin position="868"/>
        <end position="895"/>
    </location>
</feature>
<keyword evidence="1" id="KW-0175">Coiled coil</keyword>
<feature type="region of interest" description="Disordered" evidence="2">
    <location>
        <begin position="764"/>
        <end position="783"/>
    </location>
</feature>
<feature type="coiled-coil region" evidence="1">
    <location>
        <begin position="388"/>
        <end position="418"/>
    </location>
</feature>
<proteinExistence type="predicted"/>
<feature type="coiled-coil region" evidence="1">
    <location>
        <begin position="490"/>
        <end position="544"/>
    </location>
</feature>
<sequence>MSVSNINVSDSKKKYYENPYLMPNHKPSQSFGNEKSRNLQLSLNTTSVTKHSNGIKKQDSLINIISHRSSCDNEDESPQSQKQQIYQIEKQKAENKNKMIEDFKNFIIKQHQQKNTSSNNLDIFSNENKSNTISYANSILAIPSFQKLKSQTSFKVNELDSKNGKNIKFSEDTNTVQTQNSDTIPIKRKLMRQNTITQAINKKLKIVHKTRDQLFNEKLQLFKGVSTYIETKQYLQNLNLLNKKNLIFNMKKNQQWNEEFNQIKEKQEFNERSKMYDNCTDEDNEEGEEDQDKSFTSQKDQTISKEDQIRQKFNVENPNFDKNVNLLLDRAHKHVVESKKVNHTRQNKSLNDIDQEKNMFKYISEVIQMIDPQEFLDNTDENQFYECLKEILQENKKLAELKQEAREEDQILLEQQKKKYEYELLNQLYKNPQLVEHLSSEQIQEFINLQIKQKFEPQAANQEHKSITEKLLGGLNIDLKHTNLDAKSQYQEYVEKATHIQKTLKRLNENMFKQKWANALMKRKQEKERMRNQIIKKIQNNEIEFNRIDVLFPSKNKMKNVKSKVNSNLEYSNGGYIVRSNSIDDSPKQTVHELFDENMPIQNNLNHQSHRSVQQDSQSNSTFTCQEGKQVGFSTRDIITTNSLRLIDFKEPDNGKQKQQSYYYQTPSGYIRQVTKVDLTEEEKQKKQELFEKQQLKKQQEQLKKEVLQNINHFNAKKSSAPCLSSMELPKIQSGSNLNIPQSALNSPNTSKSLSNYHMIKDSYQSKKQQIPSKASSLLASPSYKQTQTQSKFIKLGNNQNKKSQSSQNIYFNKINSFHSQMFTPQKLKDKQNNDKNTKSTIIKYQSSHTLDSQFDVSPQKSQLFNMLTTIQSEKKIQKKENKELEQQINKIQSNSSLDFTNLNGNQIGSMKDILDIDFLKFSMQKNRHIHDTNIKNFLKLNN</sequence>
<keyword evidence="4" id="KW-1185">Reference proteome</keyword>
<feature type="compositionally biased region" description="Low complexity" evidence="2">
    <location>
        <begin position="772"/>
        <end position="783"/>
    </location>
</feature>
<organism evidence="3 4">
    <name type="scientific">Tetrahymena thermophila (strain SB210)</name>
    <dbReference type="NCBI Taxonomy" id="312017"/>
    <lineage>
        <taxon>Eukaryota</taxon>
        <taxon>Sar</taxon>
        <taxon>Alveolata</taxon>
        <taxon>Ciliophora</taxon>
        <taxon>Intramacronucleata</taxon>
        <taxon>Oligohymenophorea</taxon>
        <taxon>Hymenostomatida</taxon>
        <taxon>Tetrahymenina</taxon>
        <taxon>Tetrahymenidae</taxon>
        <taxon>Tetrahymena</taxon>
    </lineage>
</organism>
<dbReference type="KEGG" id="tet:TTHERM_00961920"/>
<gene>
    <name evidence="3" type="ORF">TTHERM_00961920</name>
</gene>
<dbReference type="EMBL" id="GG662632">
    <property type="protein sequence ID" value="EAR99986.2"/>
    <property type="molecule type" value="Genomic_DNA"/>
</dbReference>
<name>Q23TZ5_TETTS</name>
<dbReference type="InParanoid" id="Q23TZ5"/>
<feature type="compositionally biased region" description="Acidic residues" evidence="2">
    <location>
        <begin position="279"/>
        <end position="291"/>
    </location>
</feature>
<dbReference type="RefSeq" id="XP_001020231.2">
    <property type="nucleotide sequence ID" value="XM_001020231.2"/>
</dbReference>
<dbReference type="GeneID" id="7828959"/>
<feature type="region of interest" description="Disordered" evidence="2">
    <location>
        <begin position="271"/>
        <end position="306"/>
    </location>
</feature>
<evidence type="ECO:0000256" key="1">
    <source>
        <dbReference type="SAM" id="Coils"/>
    </source>
</evidence>
<evidence type="ECO:0000313" key="4">
    <source>
        <dbReference type="Proteomes" id="UP000009168"/>
    </source>
</evidence>
<feature type="coiled-coil region" evidence="1">
    <location>
        <begin position="677"/>
        <end position="717"/>
    </location>
</feature>
<dbReference type="AlphaFoldDB" id="Q23TZ5"/>
<evidence type="ECO:0000313" key="3">
    <source>
        <dbReference type="EMBL" id="EAR99986.2"/>
    </source>
</evidence>